<gene>
    <name evidence="1" type="ORF">A5CPYCFAH4_12780</name>
</gene>
<name>A0ACA8QWG0_9BACT</name>
<accession>A0ACA8QWG0</accession>
<dbReference type="Proteomes" id="UP000317465">
    <property type="component" value="Chromosome"/>
</dbReference>
<proteinExistence type="predicted"/>
<dbReference type="EMBL" id="AP019737">
    <property type="protein sequence ID" value="BBL09054.1"/>
    <property type="molecule type" value="Genomic_DNA"/>
</dbReference>
<sequence length="82" mass="9384">MYFDVPEAYAPNLCTLPLLPAARDCIDMPALPRSPSPERYSGRTVRHRRVPSVPRKHNRLRTGHEQGRHKRGRNTPASPLME</sequence>
<reference evidence="1 2" key="1">
    <citation type="journal article" date="2020" name="Int. J. Syst. Evol. Microbiol.">
        <title>Alistipes communis sp. nov., Alistipes dispar sp. nov. and Alistipes onderdonkii subsp. vulgaris subsp. nov., isolated from human faeces, and creation of Alistipes onderdonkii subsp. onderdonkii subsp. nov.</title>
        <authorList>
            <person name="Sakamoto M."/>
            <person name="Ikeyama N."/>
            <person name="Ogata Y."/>
            <person name="Suda W."/>
            <person name="Iino T."/>
            <person name="Hattori M."/>
            <person name="Ohkuma M."/>
        </authorList>
    </citation>
    <scope>NUCLEOTIDE SEQUENCE [LARGE SCALE GENOMIC DNA]</scope>
    <source>
        <strain evidence="1 2">5CPYCFAH4</strain>
    </source>
</reference>
<evidence type="ECO:0000313" key="1">
    <source>
        <dbReference type="EMBL" id="BBL09054.1"/>
    </source>
</evidence>
<protein>
    <submittedName>
        <fullName evidence="1">Uncharacterized protein</fullName>
    </submittedName>
</protein>
<evidence type="ECO:0000313" key="2">
    <source>
        <dbReference type="Proteomes" id="UP000317465"/>
    </source>
</evidence>
<organism evidence="1 2">
    <name type="scientific">Alistipes onderdonkii subsp. vulgaris</name>
    <dbReference type="NCBI Taxonomy" id="2585117"/>
    <lineage>
        <taxon>Bacteria</taxon>
        <taxon>Pseudomonadati</taxon>
        <taxon>Bacteroidota</taxon>
        <taxon>Bacteroidia</taxon>
        <taxon>Bacteroidales</taxon>
        <taxon>Rikenellaceae</taxon>
        <taxon>Alistipes</taxon>
    </lineage>
</organism>
<keyword evidence="2" id="KW-1185">Reference proteome</keyword>